<sequence>MEKTNEDIIGRLDINDIEAILSVPATDPNELSHSAKNSSDSIFTWDYTLARPPLRKLYEKAKTGQWNGELDLPWETEVDIEKVIRQDQAAIGEGVDRSMYIDTPLAKWGDKEWLELGIEGRRWMLSQFLHGEQGALICTAKIVETVPWYDAKLYASTQVMDEARHVEVFAKYLNEKLGGMYPVNAHLQLLLDDIITDSRWDMTYLGMQIMVEGLALAAFGYMHELTGEPLLKKLLRYVMSDEARHVAFGVLSLKEVYDGMSDAEMKDRQEFAFEASIRMRDRFLQQEVWENMGVNPRQVIPLFINDPSRIFFQQMLFAKIVPNCKKLGLLDRNNKWLRHRFEEMGVIQFEDHEDTGEEFTKFELI</sequence>
<dbReference type="EMBL" id="LR796418">
    <property type="protein sequence ID" value="CAB4143689.1"/>
    <property type="molecule type" value="Genomic_DNA"/>
</dbReference>
<dbReference type="EMBL" id="LR796737">
    <property type="protein sequence ID" value="CAB4162973.1"/>
    <property type="molecule type" value="Genomic_DNA"/>
</dbReference>
<dbReference type="InterPro" id="IPR025859">
    <property type="entry name" value="AurF/CmlI"/>
</dbReference>
<dbReference type="EC" id="1.17.4.1" evidence="1"/>
<gene>
    <name evidence="2" type="ORF">UFOVP436_209</name>
    <name evidence="3" type="ORF">UFOVP784_209</name>
</gene>
<evidence type="ECO:0000256" key="1">
    <source>
        <dbReference type="ARBA" id="ARBA00012274"/>
    </source>
</evidence>
<evidence type="ECO:0000313" key="3">
    <source>
        <dbReference type="EMBL" id="CAB4162973.1"/>
    </source>
</evidence>
<dbReference type="SUPFAM" id="SSF47240">
    <property type="entry name" value="Ferritin-like"/>
    <property type="match status" value="1"/>
</dbReference>
<dbReference type="InterPro" id="IPR009078">
    <property type="entry name" value="Ferritin-like_SF"/>
</dbReference>
<dbReference type="InterPro" id="IPR012348">
    <property type="entry name" value="RNR-like"/>
</dbReference>
<name>A0A6J5NVD3_9CAUD</name>
<dbReference type="UniPathway" id="UPA00326"/>
<organism evidence="3">
    <name type="scientific">uncultured Caudovirales phage</name>
    <dbReference type="NCBI Taxonomy" id="2100421"/>
    <lineage>
        <taxon>Viruses</taxon>
        <taxon>Duplodnaviria</taxon>
        <taxon>Heunggongvirae</taxon>
        <taxon>Uroviricota</taxon>
        <taxon>Caudoviricetes</taxon>
        <taxon>Peduoviridae</taxon>
        <taxon>Maltschvirus</taxon>
        <taxon>Maltschvirus maltsch</taxon>
    </lineage>
</organism>
<dbReference type="CDD" id="cd00657">
    <property type="entry name" value="Ferritin_like"/>
    <property type="match status" value="1"/>
</dbReference>
<dbReference type="Gene3D" id="1.10.620.20">
    <property type="entry name" value="Ribonucleotide Reductase, subunit A"/>
    <property type="match status" value="1"/>
</dbReference>
<accession>A0A6J5NVD3</accession>
<proteinExistence type="predicted"/>
<reference evidence="3" key="1">
    <citation type="submission" date="2020-04" db="EMBL/GenBank/DDBJ databases">
        <authorList>
            <person name="Chiriac C."/>
            <person name="Salcher M."/>
            <person name="Ghai R."/>
            <person name="Kavagutti S V."/>
        </authorList>
    </citation>
    <scope>NUCLEOTIDE SEQUENCE</scope>
</reference>
<dbReference type="GO" id="GO:0004748">
    <property type="term" value="F:ribonucleoside-diphosphate reductase activity, thioredoxin disulfide as acceptor"/>
    <property type="evidence" value="ECO:0007669"/>
    <property type="project" value="UniProtKB-EC"/>
</dbReference>
<dbReference type="Pfam" id="PF11583">
    <property type="entry name" value="AurF"/>
    <property type="match status" value="1"/>
</dbReference>
<protein>
    <recommendedName>
        <fullName evidence="1">ribonucleoside-diphosphate reductase</fullName>
        <ecNumber evidence="1">1.17.4.1</ecNumber>
    </recommendedName>
</protein>
<evidence type="ECO:0000313" key="2">
    <source>
        <dbReference type="EMBL" id="CAB4143689.1"/>
    </source>
</evidence>